<dbReference type="InterPro" id="IPR025588">
    <property type="entry name" value="YcxB-like_C"/>
</dbReference>
<dbReference type="Proteomes" id="UP000823904">
    <property type="component" value="Unassembled WGS sequence"/>
</dbReference>
<feature type="region of interest" description="Disordered" evidence="1">
    <location>
        <begin position="160"/>
        <end position="195"/>
    </location>
</feature>
<gene>
    <name evidence="4" type="ORF">H9754_05575</name>
</gene>
<feature type="transmembrane region" description="Helical" evidence="2">
    <location>
        <begin position="50"/>
        <end position="72"/>
    </location>
</feature>
<evidence type="ECO:0000256" key="2">
    <source>
        <dbReference type="SAM" id="Phobius"/>
    </source>
</evidence>
<feature type="transmembrane region" description="Helical" evidence="2">
    <location>
        <begin position="21"/>
        <end position="44"/>
    </location>
</feature>
<protein>
    <submittedName>
        <fullName evidence="4">YcxB family protein</fullName>
    </submittedName>
</protein>
<evidence type="ECO:0000259" key="3">
    <source>
        <dbReference type="Pfam" id="PF14317"/>
    </source>
</evidence>
<sequence>MKFKTQLTAKDIFKFSMMYSYSGTSGIFSAVMIIVGLFMCIRGITQEQDMTYLLTGALILLLLVVINPLILYQKAKKQADTHPAYQHPSYYTLEEDGIFVEVGKDKAKIEWNRVVKTRHRFGLFILYTGRQQAFVFPDADMGSQKDEMIKYMEEHVKNAKANPAGQVKGNSGISKYAKASGEETVQEDTKSESEE</sequence>
<dbReference type="EMBL" id="DWWD01000023">
    <property type="protein sequence ID" value="HJC50036.1"/>
    <property type="molecule type" value="Genomic_DNA"/>
</dbReference>
<proteinExistence type="predicted"/>
<evidence type="ECO:0000256" key="1">
    <source>
        <dbReference type="SAM" id="MobiDB-lite"/>
    </source>
</evidence>
<name>A0A9D2PH89_9FIRM</name>
<feature type="domain" description="YcxB-like C-terminal" evidence="3">
    <location>
        <begin position="94"/>
        <end position="149"/>
    </location>
</feature>
<evidence type="ECO:0000313" key="4">
    <source>
        <dbReference type="EMBL" id="HJC50036.1"/>
    </source>
</evidence>
<evidence type="ECO:0000313" key="5">
    <source>
        <dbReference type="Proteomes" id="UP000823904"/>
    </source>
</evidence>
<organism evidence="4 5">
    <name type="scientific">Candidatus Anaerostipes avistercoris</name>
    <dbReference type="NCBI Taxonomy" id="2838462"/>
    <lineage>
        <taxon>Bacteria</taxon>
        <taxon>Bacillati</taxon>
        <taxon>Bacillota</taxon>
        <taxon>Clostridia</taxon>
        <taxon>Lachnospirales</taxon>
        <taxon>Lachnospiraceae</taxon>
        <taxon>Anaerostipes</taxon>
    </lineage>
</organism>
<dbReference type="AlphaFoldDB" id="A0A9D2PH89"/>
<reference evidence="4" key="1">
    <citation type="journal article" date="2021" name="PeerJ">
        <title>Extensive microbial diversity within the chicken gut microbiome revealed by metagenomics and culture.</title>
        <authorList>
            <person name="Gilroy R."/>
            <person name="Ravi A."/>
            <person name="Getino M."/>
            <person name="Pursley I."/>
            <person name="Horton D.L."/>
            <person name="Alikhan N.F."/>
            <person name="Baker D."/>
            <person name="Gharbi K."/>
            <person name="Hall N."/>
            <person name="Watson M."/>
            <person name="Adriaenssens E.M."/>
            <person name="Foster-Nyarko E."/>
            <person name="Jarju S."/>
            <person name="Secka A."/>
            <person name="Antonio M."/>
            <person name="Oren A."/>
            <person name="Chaudhuri R.R."/>
            <person name="La Ragione R."/>
            <person name="Hildebrand F."/>
            <person name="Pallen M.J."/>
        </authorList>
    </citation>
    <scope>NUCLEOTIDE SEQUENCE</scope>
    <source>
        <strain evidence="4">ChiSjej3B21-8574</strain>
    </source>
</reference>
<accession>A0A9D2PH89</accession>
<reference evidence="4" key="2">
    <citation type="submission" date="2021-04" db="EMBL/GenBank/DDBJ databases">
        <authorList>
            <person name="Gilroy R."/>
        </authorList>
    </citation>
    <scope>NUCLEOTIDE SEQUENCE</scope>
    <source>
        <strain evidence="4">ChiSjej3B21-8574</strain>
    </source>
</reference>
<keyword evidence="2" id="KW-1133">Transmembrane helix</keyword>
<keyword evidence="2" id="KW-0472">Membrane</keyword>
<comment type="caution">
    <text evidence="4">The sequence shown here is derived from an EMBL/GenBank/DDBJ whole genome shotgun (WGS) entry which is preliminary data.</text>
</comment>
<keyword evidence="2" id="KW-0812">Transmembrane</keyword>
<dbReference type="Pfam" id="PF14317">
    <property type="entry name" value="YcxB"/>
    <property type="match status" value="1"/>
</dbReference>